<gene>
    <name evidence="1" type="ORF">N0F65_001865</name>
</gene>
<proteinExistence type="predicted"/>
<sequence>MAHPDFEFIKLDYNYIGFRSGIYDLSVAKFINMNDILGNVHVRKYINQDIVVKNETPNLDSYFRYQFDDEMIEFIYFMIGRLLTQLNDTVDQAGILSSSHEEKFGHHNYSDKQIMCCENMPHNITKTLPKSNFLSIMTRGSIPCPVEGKNTI</sequence>
<reference evidence="1" key="2">
    <citation type="journal article" date="2023" name="Microbiol Resour">
        <title>Decontamination and Annotation of the Draft Genome Sequence of the Oomycete Lagenidium giganteum ARSEF 373.</title>
        <authorList>
            <person name="Morgan W.R."/>
            <person name="Tartar A."/>
        </authorList>
    </citation>
    <scope>NUCLEOTIDE SEQUENCE</scope>
    <source>
        <strain evidence="1">ARSEF 373</strain>
    </source>
</reference>
<comment type="caution">
    <text evidence="1">The sequence shown here is derived from an EMBL/GenBank/DDBJ whole genome shotgun (WGS) entry which is preliminary data.</text>
</comment>
<reference evidence="1" key="1">
    <citation type="submission" date="2022-11" db="EMBL/GenBank/DDBJ databases">
        <authorList>
            <person name="Morgan W.R."/>
            <person name="Tartar A."/>
        </authorList>
    </citation>
    <scope>NUCLEOTIDE SEQUENCE</scope>
    <source>
        <strain evidence="1">ARSEF 373</strain>
    </source>
</reference>
<dbReference type="Proteomes" id="UP001146120">
    <property type="component" value="Unassembled WGS sequence"/>
</dbReference>
<protein>
    <submittedName>
        <fullName evidence="1">Uncharacterized protein</fullName>
    </submittedName>
</protein>
<evidence type="ECO:0000313" key="2">
    <source>
        <dbReference type="Proteomes" id="UP001146120"/>
    </source>
</evidence>
<keyword evidence="2" id="KW-1185">Reference proteome</keyword>
<accession>A0AAV2YPZ1</accession>
<feature type="non-terminal residue" evidence="1">
    <location>
        <position position="152"/>
    </location>
</feature>
<dbReference type="AlphaFoldDB" id="A0AAV2YPZ1"/>
<name>A0AAV2YPZ1_9STRA</name>
<dbReference type="EMBL" id="DAKRPA010000201">
    <property type="protein sequence ID" value="DAZ95526.1"/>
    <property type="molecule type" value="Genomic_DNA"/>
</dbReference>
<organism evidence="1 2">
    <name type="scientific">Lagenidium giganteum</name>
    <dbReference type="NCBI Taxonomy" id="4803"/>
    <lineage>
        <taxon>Eukaryota</taxon>
        <taxon>Sar</taxon>
        <taxon>Stramenopiles</taxon>
        <taxon>Oomycota</taxon>
        <taxon>Peronosporomycetes</taxon>
        <taxon>Pythiales</taxon>
        <taxon>Pythiaceae</taxon>
    </lineage>
</organism>
<evidence type="ECO:0000313" key="1">
    <source>
        <dbReference type="EMBL" id="DAZ95526.1"/>
    </source>
</evidence>